<dbReference type="KEGG" id="mgr:MGG_16800"/>
<dbReference type="HOGENOM" id="CLU_2979576_0_0_1"/>
<evidence type="ECO:0000313" key="2">
    <source>
        <dbReference type="EMBL" id="EHA52457.1"/>
    </source>
</evidence>
<sequence length="58" mass="6368">MSVPEQLSDVNMYKVKANYKLFLKPARPDKSVISPLRPLNPPVTAAPQTQVSSSQEGN</sequence>
<keyword evidence="3" id="KW-1185">Reference proteome</keyword>
<accession>G4N1U2</accession>
<dbReference type="EMBL" id="CM001233">
    <property type="protein sequence ID" value="EHA52457.1"/>
    <property type="molecule type" value="Genomic_DNA"/>
</dbReference>
<dbReference type="OrthoDB" id="10434515at2759"/>
<feature type="compositionally biased region" description="Polar residues" evidence="1">
    <location>
        <begin position="46"/>
        <end position="58"/>
    </location>
</feature>
<reference key="2">
    <citation type="submission" date="2011-05" db="EMBL/GenBank/DDBJ databases">
        <title>The Genome Sequence of Magnaporthe oryzae 70-15.</title>
        <authorList>
            <consortium name="The Broad Institute Genome Sequencing Platform"/>
            <person name="Ma L.-J."/>
            <person name="Dead R."/>
            <person name="Young S.K."/>
            <person name="Zeng Q."/>
            <person name="Gargeya S."/>
            <person name="Fitzgerald M."/>
            <person name="Haas B."/>
            <person name="Abouelleil A."/>
            <person name="Alvarado L."/>
            <person name="Arachchi H.M."/>
            <person name="Berlin A."/>
            <person name="Brown A."/>
            <person name="Chapman S.B."/>
            <person name="Chen Z."/>
            <person name="Dunbar C."/>
            <person name="Freedman E."/>
            <person name="Gearin G."/>
            <person name="Gellesch M."/>
            <person name="Goldberg J."/>
            <person name="Griggs A."/>
            <person name="Gujja S."/>
            <person name="Heiman D."/>
            <person name="Howarth C."/>
            <person name="Larson L."/>
            <person name="Lui A."/>
            <person name="MacDonald P.J.P."/>
            <person name="Mehta T."/>
            <person name="Montmayeur A."/>
            <person name="Murphy C."/>
            <person name="Neiman D."/>
            <person name="Pearson M."/>
            <person name="Priest M."/>
            <person name="Roberts A."/>
            <person name="Saif S."/>
            <person name="Shea T."/>
            <person name="Shenoy N."/>
            <person name="Sisk P."/>
            <person name="Stolte C."/>
            <person name="Sykes S."/>
            <person name="Yandava C."/>
            <person name="Wortman J."/>
            <person name="Nusbaum C."/>
            <person name="Birren B."/>
        </authorList>
    </citation>
    <scope>NUCLEOTIDE SEQUENCE</scope>
    <source>
        <strain>70-15</strain>
    </source>
</reference>
<dbReference type="InParanoid" id="G4N1U2"/>
<name>G4N1U2_PYRO7</name>
<evidence type="ECO:0000313" key="3">
    <source>
        <dbReference type="Proteomes" id="UP000009058"/>
    </source>
</evidence>
<dbReference type="RefSeq" id="XP_003712264.1">
    <property type="nucleotide sequence ID" value="XM_003712216.1"/>
</dbReference>
<dbReference type="AlphaFoldDB" id="G4N1U2"/>
<reference evidence="2 3" key="1">
    <citation type="journal article" date="2005" name="Nature">
        <title>The genome sequence of the rice blast fungus Magnaporthe grisea.</title>
        <authorList>
            <person name="Dean R.A."/>
            <person name="Talbot N.J."/>
            <person name="Ebbole D.J."/>
            <person name="Farman M.L."/>
            <person name="Mitchell T.K."/>
            <person name="Orbach M.J."/>
            <person name="Thon M."/>
            <person name="Kulkarni R."/>
            <person name="Xu J.R."/>
            <person name="Pan H."/>
            <person name="Read N.D."/>
            <person name="Lee Y.H."/>
            <person name="Carbone I."/>
            <person name="Brown D."/>
            <person name="Oh Y.Y."/>
            <person name="Donofrio N."/>
            <person name="Jeong J.S."/>
            <person name="Soanes D.M."/>
            <person name="Djonovic S."/>
            <person name="Kolomiets E."/>
            <person name="Rehmeyer C."/>
            <person name="Li W."/>
            <person name="Harding M."/>
            <person name="Kim S."/>
            <person name="Lebrun M.H."/>
            <person name="Bohnert H."/>
            <person name="Coughlan S."/>
            <person name="Butler J."/>
            <person name="Calvo S."/>
            <person name="Ma L.J."/>
            <person name="Nicol R."/>
            <person name="Purcell S."/>
            <person name="Nusbaum C."/>
            <person name="Galagan J.E."/>
            <person name="Birren B.W."/>
        </authorList>
    </citation>
    <scope>NUCLEOTIDE SEQUENCE [LARGE SCALE GENOMIC DNA]</scope>
    <source>
        <strain evidence="3">70-15 / ATCC MYA-4617 / FGSC 8958</strain>
    </source>
</reference>
<gene>
    <name evidence="2" type="ORF">MGG_16800</name>
</gene>
<protein>
    <submittedName>
        <fullName evidence="2">Uncharacterized protein</fullName>
    </submittedName>
</protein>
<proteinExistence type="predicted"/>
<feature type="region of interest" description="Disordered" evidence="1">
    <location>
        <begin position="30"/>
        <end position="58"/>
    </location>
</feature>
<organism evidence="2 3">
    <name type="scientific">Pyricularia oryzae (strain 70-15 / ATCC MYA-4617 / FGSC 8958)</name>
    <name type="common">Rice blast fungus</name>
    <name type="synonym">Magnaporthe oryzae</name>
    <dbReference type="NCBI Taxonomy" id="242507"/>
    <lineage>
        <taxon>Eukaryota</taxon>
        <taxon>Fungi</taxon>
        <taxon>Dikarya</taxon>
        <taxon>Ascomycota</taxon>
        <taxon>Pezizomycotina</taxon>
        <taxon>Sordariomycetes</taxon>
        <taxon>Sordariomycetidae</taxon>
        <taxon>Magnaporthales</taxon>
        <taxon>Pyriculariaceae</taxon>
        <taxon>Pyricularia</taxon>
    </lineage>
</organism>
<dbReference type="OMA" id="DVNMYKV"/>
<dbReference type="Proteomes" id="UP000009058">
    <property type="component" value="Chromosome 3"/>
</dbReference>
<evidence type="ECO:0000256" key="1">
    <source>
        <dbReference type="SAM" id="MobiDB-lite"/>
    </source>
</evidence>
<dbReference type="VEuPathDB" id="FungiDB:MGG_16800"/>
<dbReference type="GeneID" id="12984954"/>